<dbReference type="PANTHER" id="PTHR47326:SF1">
    <property type="entry name" value="HTH PSQ-TYPE DOMAIN-CONTAINING PROTEIN"/>
    <property type="match status" value="1"/>
</dbReference>
<comment type="caution">
    <text evidence="2">The sequence shown here is derived from an EMBL/GenBank/DDBJ whole genome shotgun (WGS) entry which is preliminary data.</text>
</comment>
<feature type="region of interest" description="Disordered" evidence="1">
    <location>
        <begin position="77"/>
        <end position="112"/>
    </location>
</feature>
<evidence type="ECO:0000313" key="3">
    <source>
        <dbReference type="Proteomes" id="UP001159363"/>
    </source>
</evidence>
<organism evidence="2 3">
    <name type="scientific">Dryococelus australis</name>
    <dbReference type="NCBI Taxonomy" id="614101"/>
    <lineage>
        <taxon>Eukaryota</taxon>
        <taxon>Metazoa</taxon>
        <taxon>Ecdysozoa</taxon>
        <taxon>Arthropoda</taxon>
        <taxon>Hexapoda</taxon>
        <taxon>Insecta</taxon>
        <taxon>Pterygota</taxon>
        <taxon>Neoptera</taxon>
        <taxon>Polyneoptera</taxon>
        <taxon>Phasmatodea</taxon>
        <taxon>Verophasmatodea</taxon>
        <taxon>Anareolatae</taxon>
        <taxon>Phasmatidae</taxon>
        <taxon>Eurycanthinae</taxon>
        <taxon>Dryococelus</taxon>
    </lineage>
</organism>
<gene>
    <name evidence="2" type="ORF">PR048_029138</name>
</gene>
<keyword evidence="3" id="KW-1185">Reference proteome</keyword>
<dbReference type="Proteomes" id="UP001159363">
    <property type="component" value="Chromosome 12"/>
</dbReference>
<name>A0ABQ9GCL8_9NEOP</name>
<sequence length="978" mass="108685">MSEASFITLPGKTSQAPHYIGHVGNTSSWQVWAHGLVGHDIPPAKKAPIDATYVYMYVDTGSAPRIACWASEKSSPDRDDIVEKEEATGSGEMERKRMAKEKMKKEARDDGPNKFQISTTSRLVASYDKHGGERAIWHICADLSSEMATVQQKARCFLWFTEFKSIVLVAFRVRRKKTITGNIYLDMLELYMFPQIEDTERQSGNSVFYQQDGASSAQCPTCEVTKQLNRGGGPIPWPPRSPDLTPLDFFFWGYVKNIVYPREREWDREKERGIKERGIVRKNGARENSGLPRNGTDPMVKLRVALSAQRLRACSVLTATPRRLPASKFAKSTETELFLRLNYHCCLATNDMANCTALDLQRVKNAVRNGGRGRRLTWRRSLDGHNERLEARTAGGKSPTASIGAVKGTAGRLDYWTGCRRRDAPTNSQLTAAENFKIEPRDMPRRFANPLKQASPNTKLQSQHFIPTVKHGGGSVMVWGCVASSGVKNLTIIEGAMDSIKYISVLRLDISNSAQKLGLAGVCVFQQDYDPKHTTMKTKEWLFYNAPRRILTLPQSPYVNPIEQLWEYLGEPVQKHHPSSKRAQQRLILQVSFKITPAHTTALVRSMPRRTKLVNPVAHRYYQTGEREVERSTLTATYPLVTQFIDLQMSCVDWQPTRAQAVLPREQRRIKVIVVHLDSLNIGQCIATYNDVEAEIITVNVVSLTRSPTLRVTLGGNGDDHDILSTITPEIQSTQGRKRTRKPAFVNNHALLGLLLTADTRAALAVPGERQAMQSSEHTRAATPVVVTIATAVSACIAASYRLPHASAVDILSPAELVFAHVGRQPSSRRLAAVLVAWLPGAEMLGFTRRFHTLSSIHASKTSLAYVPQSPVVQTSLHSCTLDQADSVKDCRPLGCGSINSVLGRHLESSPTHVMRRGWPRRQPVSPEHSCVVVEASCRGEGPWCRKAPSSATTRPPQRRAGARNNNTQILICACGDA</sequence>
<dbReference type="Gene3D" id="3.30.420.10">
    <property type="entry name" value="Ribonuclease H-like superfamily/Ribonuclease H"/>
    <property type="match status" value="2"/>
</dbReference>
<accession>A0ABQ9GCL8</accession>
<reference evidence="2 3" key="1">
    <citation type="submission" date="2023-02" db="EMBL/GenBank/DDBJ databases">
        <title>LHISI_Scaffold_Assembly.</title>
        <authorList>
            <person name="Stuart O.P."/>
            <person name="Cleave R."/>
            <person name="Magrath M.J.L."/>
            <person name="Mikheyev A.S."/>
        </authorList>
    </citation>
    <scope>NUCLEOTIDE SEQUENCE [LARGE SCALE GENOMIC DNA]</scope>
    <source>
        <strain evidence="2">Daus_M_001</strain>
        <tissue evidence="2">Leg muscle</tissue>
    </source>
</reference>
<dbReference type="EMBL" id="JARBHB010000013">
    <property type="protein sequence ID" value="KAJ8870126.1"/>
    <property type="molecule type" value="Genomic_DNA"/>
</dbReference>
<dbReference type="InterPro" id="IPR036397">
    <property type="entry name" value="RNaseH_sf"/>
</dbReference>
<proteinExistence type="predicted"/>
<protein>
    <submittedName>
        <fullName evidence="2">Uncharacterized protein</fullName>
    </submittedName>
</protein>
<dbReference type="PANTHER" id="PTHR47326">
    <property type="entry name" value="TRANSPOSABLE ELEMENT TC3 TRANSPOSASE-LIKE PROTEIN"/>
    <property type="match status" value="1"/>
</dbReference>
<evidence type="ECO:0000313" key="2">
    <source>
        <dbReference type="EMBL" id="KAJ8870126.1"/>
    </source>
</evidence>
<evidence type="ECO:0000256" key="1">
    <source>
        <dbReference type="SAM" id="MobiDB-lite"/>
    </source>
</evidence>